<comment type="caution">
    <text evidence="1">The sequence shown here is derived from an EMBL/GenBank/DDBJ whole genome shotgun (WGS) entry which is preliminary data.</text>
</comment>
<sequence length="88" mass="9558">MLKLMANVVGQQLAEVLPDPVGMLREHMLWIFGVHSGMAHGHAWPDLVPGTGSLPGHFISDLFLIASTVQLAFDLAWRRTEPTGSVPS</sequence>
<evidence type="ECO:0000313" key="1">
    <source>
        <dbReference type="EMBL" id="MPM66909.1"/>
    </source>
</evidence>
<gene>
    <name evidence="1" type="ORF">SDC9_113822</name>
</gene>
<dbReference type="AlphaFoldDB" id="A0A645BN61"/>
<accession>A0A645BN61</accession>
<organism evidence="1">
    <name type="scientific">bioreactor metagenome</name>
    <dbReference type="NCBI Taxonomy" id="1076179"/>
    <lineage>
        <taxon>unclassified sequences</taxon>
        <taxon>metagenomes</taxon>
        <taxon>ecological metagenomes</taxon>
    </lineage>
</organism>
<reference evidence="1" key="1">
    <citation type="submission" date="2019-08" db="EMBL/GenBank/DDBJ databases">
        <authorList>
            <person name="Kucharzyk K."/>
            <person name="Murdoch R.W."/>
            <person name="Higgins S."/>
            <person name="Loffler F."/>
        </authorList>
    </citation>
    <scope>NUCLEOTIDE SEQUENCE</scope>
</reference>
<dbReference type="EMBL" id="VSSQ01021369">
    <property type="protein sequence ID" value="MPM66909.1"/>
    <property type="molecule type" value="Genomic_DNA"/>
</dbReference>
<name>A0A645BN61_9ZZZZ</name>
<protein>
    <submittedName>
        <fullName evidence="1">Uncharacterized protein</fullName>
    </submittedName>
</protein>
<proteinExistence type="predicted"/>